<dbReference type="InterPro" id="IPR036890">
    <property type="entry name" value="HATPase_C_sf"/>
</dbReference>
<dbReference type="PANTHER" id="PTHR42878">
    <property type="entry name" value="TWO-COMPONENT HISTIDINE KINASE"/>
    <property type="match status" value="1"/>
</dbReference>
<keyword evidence="4 6" id="KW-0418">Kinase</keyword>
<keyword evidence="7" id="KW-1185">Reference proteome</keyword>
<protein>
    <recommendedName>
        <fullName evidence="2">histidine kinase</fullName>
        <ecNumber evidence="2">2.7.13.3</ecNumber>
    </recommendedName>
</protein>
<evidence type="ECO:0000313" key="6">
    <source>
        <dbReference type="EMBL" id="NGP87408.1"/>
    </source>
</evidence>
<dbReference type="SUPFAM" id="SSF47384">
    <property type="entry name" value="Homodimeric domain of signal transducing histidine kinase"/>
    <property type="match status" value="1"/>
</dbReference>
<dbReference type="Gene3D" id="1.10.287.130">
    <property type="match status" value="1"/>
</dbReference>
<keyword evidence="3" id="KW-0808">Transferase</keyword>
<gene>
    <name evidence="6" type="ORF">G3569_03495</name>
</gene>
<evidence type="ECO:0000256" key="4">
    <source>
        <dbReference type="ARBA" id="ARBA00022777"/>
    </source>
</evidence>
<dbReference type="Pfam" id="PF02518">
    <property type="entry name" value="HATPase_c"/>
    <property type="match status" value="1"/>
</dbReference>
<dbReference type="SMART" id="SM00387">
    <property type="entry name" value="HATPase_c"/>
    <property type="match status" value="1"/>
</dbReference>
<dbReference type="AlphaFoldDB" id="A0A6M1STZ3"/>
<dbReference type="InterPro" id="IPR036097">
    <property type="entry name" value="HisK_dim/P_sf"/>
</dbReference>
<comment type="caution">
    <text evidence="6">The sequence shown here is derived from an EMBL/GenBank/DDBJ whole genome shotgun (WGS) entry which is preliminary data.</text>
</comment>
<evidence type="ECO:0000256" key="2">
    <source>
        <dbReference type="ARBA" id="ARBA00012438"/>
    </source>
</evidence>
<sequence>MVQTQNAIELSGLMEETDNNEPSFIIDIDNRKVCEVNDKAIALCNNHNPVGEKLNSILHIDKAIGRDTSPAFFNGEWFCLEQETLLWNGSPHIKVLLKEREEIPSIEAMQSLKKMVGFLLHRIRSPLTGIQGYTGMIANQVEQQQNQRYLNQVDKGIDQLFDILDELESLEEISLDPVALDNHSSNPEKVINDILSGYSEARRDKITFAASSTNNVRCNPGDLQRILSILISNAVEHAPIEKHRISISQPSAHSIKISHNGNPIPKSIAKELFHPFVTTKAQKMGIGLTMAMLYAKRYRGSIFLTDNNPFREVSFTLCLPPTSAPYKVSL</sequence>
<dbReference type="SUPFAM" id="SSF55874">
    <property type="entry name" value="ATPase domain of HSP90 chaperone/DNA topoisomerase II/histidine kinase"/>
    <property type="match status" value="1"/>
</dbReference>
<dbReference type="EC" id="2.7.13.3" evidence="2"/>
<evidence type="ECO:0000256" key="3">
    <source>
        <dbReference type="ARBA" id="ARBA00022679"/>
    </source>
</evidence>
<dbReference type="RefSeq" id="WP_165266137.1">
    <property type="nucleotide sequence ID" value="NZ_JAALLS010000003.1"/>
</dbReference>
<name>A0A6M1STZ3_9BACT</name>
<dbReference type="SMART" id="SM00388">
    <property type="entry name" value="HisKA"/>
    <property type="match status" value="1"/>
</dbReference>
<dbReference type="GO" id="GO:0000155">
    <property type="term" value="F:phosphorelay sensor kinase activity"/>
    <property type="evidence" value="ECO:0007669"/>
    <property type="project" value="InterPro"/>
</dbReference>
<reference evidence="6 7" key="1">
    <citation type="submission" date="2020-02" db="EMBL/GenBank/DDBJ databases">
        <title>Aliifodinibius halophilus 2W32, complete genome.</title>
        <authorList>
            <person name="Li Y."/>
            <person name="Wu S."/>
        </authorList>
    </citation>
    <scope>NUCLEOTIDE SEQUENCE [LARGE SCALE GENOMIC DNA]</scope>
    <source>
        <strain evidence="6 7">2W32</strain>
    </source>
</reference>
<dbReference type="InterPro" id="IPR050351">
    <property type="entry name" value="BphY/WalK/GraS-like"/>
</dbReference>
<dbReference type="GO" id="GO:0000156">
    <property type="term" value="F:phosphorelay response regulator activity"/>
    <property type="evidence" value="ECO:0007669"/>
    <property type="project" value="TreeGrafter"/>
</dbReference>
<dbReference type="InterPro" id="IPR003594">
    <property type="entry name" value="HATPase_dom"/>
</dbReference>
<dbReference type="GO" id="GO:0007234">
    <property type="term" value="P:osmosensory signaling via phosphorelay pathway"/>
    <property type="evidence" value="ECO:0007669"/>
    <property type="project" value="TreeGrafter"/>
</dbReference>
<dbReference type="InterPro" id="IPR005467">
    <property type="entry name" value="His_kinase_dom"/>
</dbReference>
<proteinExistence type="predicted"/>
<dbReference type="InterPro" id="IPR003661">
    <property type="entry name" value="HisK_dim/P_dom"/>
</dbReference>
<accession>A0A6M1STZ3</accession>
<comment type="catalytic activity">
    <reaction evidence="1">
        <text>ATP + protein L-histidine = ADP + protein N-phospho-L-histidine.</text>
        <dbReference type="EC" id="2.7.13.3"/>
    </reaction>
</comment>
<organism evidence="6 7">
    <name type="scientific">Fodinibius halophilus</name>
    <dbReference type="NCBI Taxonomy" id="1736908"/>
    <lineage>
        <taxon>Bacteria</taxon>
        <taxon>Pseudomonadati</taxon>
        <taxon>Balneolota</taxon>
        <taxon>Balneolia</taxon>
        <taxon>Balneolales</taxon>
        <taxon>Balneolaceae</taxon>
        <taxon>Fodinibius</taxon>
    </lineage>
</organism>
<dbReference type="PROSITE" id="PS50109">
    <property type="entry name" value="HIS_KIN"/>
    <property type="match status" value="1"/>
</dbReference>
<dbReference type="Pfam" id="PF00512">
    <property type="entry name" value="HisKA"/>
    <property type="match status" value="1"/>
</dbReference>
<feature type="domain" description="Histidine kinase" evidence="5">
    <location>
        <begin position="118"/>
        <end position="323"/>
    </location>
</feature>
<evidence type="ECO:0000256" key="1">
    <source>
        <dbReference type="ARBA" id="ARBA00000085"/>
    </source>
</evidence>
<dbReference type="CDD" id="cd00082">
    <property type="entry name" value="HisKA"/>
    <property type="match status" value="1"/>
</dbReference>
<evidence type="ECO:0000313" key="7">
    <source>
        <dbReference type="Proteomes" id="UP000479132"/>
    </source>
</evidence>
<dbReference type="PANTHER" id="PTHR42878:SF14">
    <property type="entry name" value="OSMOLARITY TWO-COMPONENT SYSTEM PROTEIN SSK1"/>
    <property type="match status" value="1"/>
</dbReference>
<dbReference type="GO" id="GO:0030295">
    <property type="term" value="F:protein kinase activator activity"/>
    <property type="evidence" value="ECO:0007669"/>
    <property type="project" value="TreeGrafter"/>
</dbReference>
<dbReference type="Gene3D" id="3.30.565.10">
    <property type="entry name" value="Histidine kinase-like ATPase, C-terminal domain"/>
    <property type="match status" value="1"/>
</dbReference>
<evidence type="ECO:0000259" key="5">
    <source>
        <dbReference type="PROSITE" id="PS50109"/>
    </source>
</evidence>
<dbReference type="EMBL" id="JAALLS010000003">
    <property type="protein sequence ID" value="NGP87408.1"/>
    <property type="molecule type" value="Genomic_DNA"/>
</dbReference>
<dbReference type="Proteomes" id="UP000479132">
    <property type="component" value="Unassembled WGS sequence"/>
</dbReference>